<protein>
    <submittedName>
        <fullName evidence="1">Uncharacterized protein</fullName>
    </submittedName>
</protein>
<organism evidence="1 2">
    <name type="scientific">Multifurca ochricompacta</name>
    <dbReference type="NCBI Taxonomy" id="376703"/>
    <lineage>
        <taxon>Eukaryota</taxon>
        <taxon>Fungi</taxon>
        <taxon>Dikarya</taxon>
        <taxon>Basidiomycota</taxon>
        <taxon>Agaricomycotina</taxon>
        <taxon>Agaricomycetes</taxon>
        <taxon>Russulales</taxon>
        <taxon>Russulaceae</taxon>
        <taxon>Multifurca</taxon>
    </lineage>
</organism>
<evidence type="ECO:0000313" key="1">
    <source>
        <dbReference type="EMBL" id="KAI0289878.1"/>
    </source>
</evidence>
<proteinExistence type="predicted"/>
<reference evidence="1" key="1">
    <citation type="journal article" date="2022" name="New Phytol.">
        <title>Evolutionary transition to the ectomycorrhizal habit in the genomes of a hyperdiverse lineage of mushroom-forming fungi.</title>
        <authorList>
            <person name="Looney B."/>
            <person name="Miyauchi S."/>
            <person name="Morin E."/>
            <person name="Drula E."/>
            <person name="Courty P.E."/>
            <person name="Kohler A."/>
            <person name="Kuo A."/>
            <person name="LaButti K."/>
            <person name="Pangilinan J."/>
            <person name="Lipzen A."/>
            <person name="Riley R."/>
            <person name="Andreopoulos W."/>
            <person name="He G."/>
            <person name="Johnson J."/>
            <person name="Nolan M."/>
            <person name="Tritt A."/>
            <person name="Barry K.W."/>
            <person name="Grigoriev I.V."/>
            <person name="Nagy L.G."/>
            <person name="Hibbett D."/>
            <person name="Henrissat B."/>
            <person name="Matheny P.B."/>
            <person name="Labbe J."/>
            <person name="Martin F.M."/>
        </authorList>
    </citation>
    <scope>NUCLEOTIDE SEQUENCE</scope>
    <source>
        <strain evidence="1">BPL690</strain>
    </source>
</reference>
<evidence type="ECO:0000313" key="2">
    <source>
        <dbReference type="Proteomes" id="UP001203297"/>
    </source>
</evidence>
<dbReference type="AlphaFoldDB" id="A0AAD4LWD0"/>
<dbReference type="EMBL" id="WTXG01000275">
    <property type="protein sequence ID" value="KAI0289878.1"/>
    <property type="molecule type" value="Genomic_DNA"/>
</dbReference>
<sequence>MEGNNNRKQLYSRHTTSAALRWALVHAFVSDYTQRFRPDIPRDLSSLILSSTLPFAAQLLNIVSKFAVREPCMSHTALWFSRQLLTRVVQSRLTDMRQLTQASRQSPFFLLIDYHGNG</sequence>
<accession>A0AAD4LWD0</accession>
<feature type="non-terminal residue" evidence="1">
    <location>
        <position position="1"/>
    </location>
</feature>
<name>A0AAD4LWD0_9AGAM</name>
<comment type="caution">
    <text evidence="1">The sequence shown here is derived from an EMBL/GenBank/DDBJ whole genome shotgun (WGS) entry which is preliminary data.</text>
</comment>
<gene>
    <name evidence="1" type="ORF">B0F90DRAFT_1791230</name>
</gene>
<keyword evidence="2" id="KW-1185">Reference proteome</keyword>
<dbReference type="Proteomes" id="UP001203297">
    <property type="component" value="Unassembled WGS sequence"/>
</dbReference>